<dbReference type="AlphaFoldDB" id="A0A225AMM7"/>
<dbReference type="RefSeq" id="XP_020118639.1">
    <property type="nucleotide sequence ID" value="XM_020268647.1"/>
</dbReference>
<feature type="chain" id="PRO_5012872388" description="GPI anchored protein" evidence="1">
    <location>
        <begin position="18"/>
        <end position="190"/>
    </location>
</feature>
<accession>A0A225AMM7</accession>
<organism evidence="2 3">
    <name type="scientific">Talaromyces atroroseus</name>
    <dbReference type="NCBI Taxonomy" id="1441469"/>
    <lineage>
        <taxon>Eukaryota</taxon>
        <taxon>Fungi</taxon>
        <taxon>Dikarya</taxon>
        <taxon>Ascomycota</taxon>
        <taxon>Pezizomycotina</taxon>
        <taxon>Eurotiomycetes</taxon>
        <taxon>Eurotiomycetidae</taxon>
        <taxon>Eurotiales</taxon>
        <taxon>Trichocomaceae</taxon>
        <taxon>Talaromyces</taxon>
        <taxon>Talaromyces sect. Trachyspermi</taxon>
    </lineage>
</organism>
<dbReference type="STRING" id="1441469.A0A225AMM7"/>
<evidence type="ECO:0008006" key="4">
    <source>
        <dbReference type="Google" id="ProtNLM"/>
    </source>
</evidence>
<protein>
    <recommendedName>
        <fullName evidence="4">GPI anchored protein</fullName>
    </recommendedName>
</protein>
<dbReference type="OrthoDB" id="4991875at2759"/>
<dbReference type="PANTHER" id="PTHR40640:SF1">
    <property type="entry name" value="ANCHORED GLYCOPROTEIN, PUTATIVE (AFU_ORTHOLOGUE AFUA_8G04860)-RELATED"/>
    <property type="match status" value="1"/>
</dbReference>
<comment type="caution">
    <text evidence="2">The sequence shown here is derived from an EMBL/GenBank/DDBJ whole genome shotgun (WGS) entry which is preliminary data.</text>
</comment>
<gene>
    <name evidence="2" type="ORF">UA08_06335</name>
</gene>
<feature type="signal peptide" evidence="1">
    <location>
        <begin position="1"/>
        <end position="17"/>
    </location>
</feature>
<dbReference type="EMBL" id="LFMY01000009">
    <property type="protein sequence ID" value="OKL58518.1"/>
    <property type="molecule type" value="Genomic_DNA"/>
</dbReference>
<keyword evidence="1" id="KW-0732">Signal</keyword>
<dbReference type="GeneID" id="31006091"/>
<dbReference type="Proteomes" id="UP000214365">
    <property type="component" value="Unassembled WGS sequence"/>
</dbReference>
<keyword evidence="3" id="KW-1185">Reference proteome</keyword>
<evidence type="ECO:0000256" key="1">
    <source>
        <dbReference type="SAM" id="SignalP"/>
    </source>
</evidence>
<evidence type="ECO:0000313" key="3">
    <source>
        <dbReference type="Proteomes" id="UP000214365"/>
    </source>
</evidence>
<name>A0A225AMM7_TALAT</name>
<evidence type="ECO:0000313" key="2">
    <source>
        <dbReference type="EMBL" id="OKL58518.1"/>
    </source>
</evidence>
<reference evidence="2 3" key="1">
    <citation type="submission" date="2015-06" db="EMBL/GenBank/DDBJ databases">
        <title>Talaromyces atroroseus IBT 11181 draft genome.</title>
        <authorList>
            <person name="Rasmussen K.B."/>
            <person name="Rasmussen S."/>
            <person name="Petersen B."/>
            <person name="Sicheritz-Ponten T."/>
            <person name="Mortensen U.H."/>
            <person name="Thrane U."/>
        </authorList>
    </citation>
    <scope>NUCLEOTIDE SEQUENCE [LARGE SCALE GENOMIC DNA]</scope>
    <source>
        <strain evidence="2 3">IBT 11181</strain>
    </source>
</reference>
<proteinExistence type="predicted"/>
<sequence>MVPVVVLWALFMRCAIAQSVTSLFLPMVEPQTLVGSVIGSNHSTTTYSIACPPGTDAEKCGVDGAMTAIEGPQTAMYNIIDAADDISAYISCDLADSATVSCTSTISGSGAGQYTGTSTTTITAASTMFLPVTITAAASTGATVLESTASQTAATRSSVSNTNGVGRTTSDDPCAVGSFAAALALVILGL</sequence>
<dbReference type="PANTHER" id="PTHR40640">
    <property type="entry name" value="ANCHORED GLYCOPROTEIN, PUTATIVE (AFU_ORTHOLOGUE AFUA_8G04860)-RELATED"/>
    <property type="match status" value="1"/>
</dbReference>